<keyword evidence="4 8" id="KW-0479">Metal-binding</keyword>
<evidence type="ECO:0000313" key="10">
    <source>
        <dbReference type="Proteomes" id="UP000315833"/>
    </source>
</evidence>
<dbReference type="Pfam" id="PF05343">
    <property type="entry name" value="Peptidase_M42"/>
    <property type="match status" value="1"/>
</dbReference>
<name>A0A5C6L2Q2_9BACT</name>
<reference evidence="9 10" key="1">
    <citation type="submission" date="2019-07" db="EMBL/GenBank/DDBJ databases">
        <title>Genome sequencing of Bacteroides dorei iSURF_12.</title>
        <authorList>
            <person name="Sevigny J.L."/>
            <person name="Ruoff K.L."/>
            <person name="Price C.E."/>
            <person name="Valls R.A."/>
            <person name="O'Toole G.A."/>
        </authorList>
    </citation>
    <scope>NUCLEOTIDE SEQUENCE [LARGE SCALE GENOMIC DNA]</scope>
    <source>
        <strain evidence="9 10">ANK132K_1B</strain>
    </source>
</reference>
<dbReference type="SUPFAM" id="SSF101821">
    <property type="entry name" value="Aminopeptidase/glucanase lid domain"/>
    <property type="match status" value="1"/>
</dbReference>
<dbReference type="InterPro" id="IPR051464">
    <property type="entry name" value="Peptidase_M42_aminopept"/>
</dbReference>
<dbReference type="Proteomes" id="UP000315833">
    <property type="component" value="Unassembled WGS sequence"/>
</dbReference>
<accession>A0A5C6L2Q2</accession>
<feature type="active site" description="Proton acceptor" evidence="7">
    <location>
        <position position="212"/>
    </location>
</feature>
<dbReference type="GO" id="GO:0046872">
    <property type="term" value="F:metal ion binding"/>
    <property type="evidence" value="ECO:0007669"/>
    <property type="project" value="UniProtKB-UniRule"/>
</dbReference>
<evidence type="ECO:0000256" key="7">
    <source>
        <dbReference type="PIRSR" id="PIRSR001123-1"/>
    </source>
</evidence>
<comment type="cofactor">
    <cofactor evidence="8">
        <name>a divalent metal cation</name>
        <dbReference type="ChEBI" id="CHEBI:60240"/>
    </cofactor>
    <text evidence="8">Binds 2 divalent metal cations per subunit.</text>
</comment>
<dbReference type="EMBL" id="VOIF01000014">
    <property type="protein sequence ID" value="TWV70632.1"/>
    <property type="molecule type" value="Genomic_DNA"/>
</dbReference>
<keyword evidence="3" id="KW-0645">Protease</keyword>
<evidence type="ECO:0000256" key="5">
    <source>
        <dbReference type="ARBA" id="ARBA00022801"/>
    </source>
</evidence>
<feature type="binding site" evidence="8">
    <location>
        <position position="213"/>
    </location>
    <ligand>
        <name>Zn(2+)</name>
        <dbReference type="ChEBI" id="CHEBI:29105"/>
        <label>2</label>
    </ligand>
</feature>
<dbReference type="AlphaFoldDB" id="A0A5C6L2Q2"/>
<keyword evidence="2" id="KW-0031">Aminopeptidase</keyword>
<dbReference type="GO" id="GO:0006508">
    <property type="term" value="P:proteolysis"/>
    <property type="evidence" value="ECO:0007669"/>
    <property type="project" value="UniProtKB-KW"/>
</dbReference>
<dbReference type="Gene3D" id="3.40.630.10">
    <property type="entry name" value="Zn peptidases"/>
    <property type="match status" value="1"/>
</dbReference>
<evidence type="ECO:0000256" key="6">
    <source>
        <dbReference type="PIRNR" id="PIRNR001123"/>
    </source>
</evidence>
<evidence type="ECO:0000256" key="4">
    <source>
        <dbReference type="ARBA" id="ARBA00022723"/>
    </source>
</evidence>
<evidence type="ECO:0000256" key="1">
    <source>
        <dbReference type="ARBA" id="ARBA00006272"/>
    </source>
</evidence>
<dbReference type="Gene3D" id="2.40.30.40">
    <property type="entry name" value="Peptidase M42, domain 2"/>
    <property type="match status" value="1"/>
</dbReference>
<evidence type="ECO:0000313" key="9">
    <source>
        <dbReference type="EMBL" id="TWV70632.1"/>
    </source>
</evidence>
<keyword evidence="5" id="KW-0378">Hydrolase</keyword>
<dbReference type="InterPro" id="IPR008007">
    <property type="entry name" value="Peptidase_M42"/>
</dbReference>
<feature type="binding site" evidence="8">
    <location>
        <position position="235"/>
    </location>
    <ligand>
        <name>Zn(2+)</name>
        <dbReference type="ChEBI" id="CHEBI:29105"/>
        <label>1</label>
    </ligand>
</feature>
<feature type="binding site" evidence="8">
    <location>
        <position position="180"/>
    </location>
    <ligand>
        <name>Zn(2+)</name>
        <dbReference type="ChEBI" id="CHEBI:29105"/>
        <label>1</label>
    </ligand>
</feature>
<dbReference type="SUPFAM" id="SSF53187">
    <property type="entry name" value="Zn-dependent exopeptidases"/>
    <property type="match status" value="1"/>
</dbReference>
<comment type="caution">
    <text evidence="9">The sequence shown here is derived from an EMBL/GenBank/DDBJ whole genome shotgun (WGS) entry which is preliminary data.</text>
</comment>
<comment type="similarity">
    <text evidence="1 6">Belongs to the peptidase M42 family.</text>
</comment>
<sequence length="350" mass="38349">MNMEFNTSFLKHVSSIIAPSGYEKEVIDVWCKEMSQYVDEINLTNIGNAIAVKHGCGDTRKKIMITAHADEIGIIVTYIDNNGYLYFDEIGGIDTNILPGRTVLIKGVDNRIIKGVIGVKPIHLQKDSGSKQSLNPEDLWIDICVSNKESALELVEVGSIGTLESVAYQQGTKVIGKAMDNRCSLSAMVSIAKILAEKKCNDDIFYVATTQEELRGRGAQTAAFAINPDICIVLDVTHATDYPGMSPIRDGDINLGKGVVVAIGPNMDNEITKKVVSLAKNLNISYQVEVCARPTGTDANVVQISRDGIRTLLLSIPCRYMHSPVETIDIEDLKSCCTLITKLIENRHYL</sequence>
<protein>
    <submittedName>
        <fullName evidence="9">M42 family metallopeptidase</fullName>
    </submittedName>
</protein>
<dbReference type="PANTHER" id="PTHR32481">
    <property type="entry name" value="AMINOPEPTIDASE"/>
    <property type="match status" value="1"/>
</dbReference>
<dbReference type="GO" id="GO:0004177">
    <property type="term" value="F:aminopeptidase activity"/>
    <property type="evidence" value="ECO:0007669"/>
    <property type="project" value="UniProtKB-UniRule"/>
</dbReference>
<evidence type="ECO:0000256" key="2">
    <source>
        <dbReference type="ARBA" id="ARBA00022438"/>
    </source>
</evidence>
<evidence type="ECO:0000256" key="8">
    <source>
        <dbReference type="PIRSR" id="PIRSR001123-2"/>
    </source>
</evidence>
<dbReference type="PANTHER" id="PTHR32481:SF0">
    <property type="entry name" value="AMINOPEPTIDASE YPDE-RELATED"/>
    <property type="match status" value="1"/>
</dbReference>
<dbReference type="InterPro" id="IPR023367">
    <property type="entry name" value="Peptidase_M42_dom2"/>
</dbReference>
<proteinExistence type="inferred from homology"/>
<feature type="binding site" evidence="8">
    <location>
        <position position="180"/>
    </location>
    <ligand>
        <name>Zn(2+)</name>
        <dbReference type="ChEBI" id="CHEBI:29105"/>
        <label>2</label>
    </ligand>
</feature>
<evidence type="ECO:0000256" key="3">
    <source>
        <dbReference type="ARBA" id="ARBA00022670"/>
    </source>
</evidence>
<feature type="binding site" evidence="8">
    <location>
        <position position="322"/>
    </location>
    <ligand>
        <name>Zn(2+)</name>
        <dbReference type="ChEBI" id="CHEBI:29105"/>
        <label>2</label>
    </ligand>
</feature>
<dbReference type="PIRSF" id="PIRSF001123">
    <property type="entry name" value="PepA_GA"/>
    <property type="match status" value="1"/>
</dbReference>
<feature type="binding site" evidence="8">
    <location>
        <position position="68"/>
    </location>
    <ligand>
        <name>Zn(2+)</name>
        <dbReference type="ChEBI" id="CHEBI:29105"/>
        <label>1</label>
    </ligand>
</feature>
<gene>
    <name evidence="9" type="ORF">FSA04_12065</name>
</gene>
<organism evidence="9 10">
    <name type="scientific">Phocaeicola dorei</name>
    <dbReference type="NCBI Taxonomy" id="357276"/>
    <lineage>
        <taxon>Bacteria</taxon>
        <taxon>Pseudomonadati</taxon>
        <taxon>Bacteroidota</taxon>
        <taxon>Bacteroidia</taxon>
        <taxon>Bacteroidales</taxon>
        <taxon>Bacteroidaceae</taxon>
        <taxon>Phocaeicola</taxon>
    </lineage>
</organism>